<dbReference type="SUPFAM" id="SSF69304">
    <property type="entry name" value="Tricorn protease N-terminal domain"/>
    <property type="match status" value="1"/>
</dbReference>
<evidence type="ECO:0000259" key="2">
    <source>
        <dbReference type="Pfam" id="PF01979"/>
    </source>
</evidence>
<dbReference type="SUPFAM" id="SSF51556">
    <property type="entry name" value="Metallo-dependent hydrolases"/>
    <property type="match status" value="1"/>
</dbReference>
<dbReference type="GO" id="GO:0016810">
    <property type="term" value="F:hydrolase activity, acting on carbon-nitrogen (but not peptide) bonds"/>
    <property type="evidence" value="ECO:0007669"/>
    <property type="project" value="InterPro"/>
</dbReference>
<evidence type="ECO:0000256" key="1">
    <source>
        <dbReference type="ARBA" id="ARBA00009820"/>
    </source>
</evidence>
<sequence length="1029" mass="113016">MGCLKSSTGPQSAVEIDVREGTWMSLALSPDGKTILFDLLGDIYSLPIKGGEAKALASGLSWDMHPAFSPDGSQIAFISDRAGGENIWIMKADGSDPRQVTREDFRLINSPIWSPDGRFIAARKHFTTQRSLGTGEIWLYHAQGGSGVKLVARPNEDFQKEQGEPAFSPDGKTLYFTRNATPGNRFIYAQDSNDEIFQIRAYDMASGKIETLIDGPGGAVRPTPSPDGKKLAFVRRIQTRSALFIKDLASGAETLIHDDLDQDMQETWATQGVYPTMAWTPNSQSLLFWAGGGIKRIDLADNRVSTIPFHVKDSRTVIAPPRFKVDVAPDEVAAKMLRFAIQSPDGGQAVYEAFGKLWIKKTDGGTPKRLTRDEGDQFELYPSFSRDGKTIVFISWDDQDLGHVRMVKASGGTSRLISKTPGHYRRPALSPDGKTIIVERGEGGMLTSDLWSMDPGLYRLSVDSGAFKKIADNGRDAHFGQTNDRVYFTIGGEKQSLVSTDLDGNDQRTHATSLYGSDFRISPDGSWLAYSEGYQVYALPFPPSGEVELSPNGKSLPMKRLSATGGAFMGWSAAQRLNWSVGPVLHHVDMATVLDEDFKPTDSGIDLGFSRKADKPQGRVALVGARIITMDADRTVIENGTILIENNKIMAVGAADAITVPDDAKRVDVAGKTILPGFIDIHAHGPQGVDGIIPQQNWAQMAHLGLGVTTVHDPSNRAAHIFAASEYQRAGLILGPRIFSTGEILYGAKSRFFVDIKTPEDALDAVRRLKAQGAISVKNYNQPRREQRQMVVEAARQEGLMVVAEGGSLYHMDMSLIADGNTGVEHNVPGERFYEDVLQFWSQTEVGNTPTLVVNYGGPAAEVMFYQRDDVWLHPHLSKYVPPHILEPRSIRRIKAPMRDYQPLLDSAANAKRLMDRGVSIHSGAHGQREGLGTHWEIWTFTMAGMSPMEALSTATINPARYLGMDAEIGSLETGKLADLIILDGNPLEDIEATDDLSLIMLNGRLYDAETLDETITGNRQRKPFYWEN</sequence>
<dbReference type="AlphaFoldDB" id="A0A5A7N7M1"/>
<dbReference type="Gene3D" id="2.30.40.10">
    <property type="entry name" value="Urease, subunit C, domain 1"/>
    <property type="match status" value="1"/>
</dbReference>
<proteinExistence type="inferred from homology"/>
<dbReference type="InterPro" id="IPR011042">
    <property type="entry name" value="6-blade_b-propeller_TolB-like"/>
</dbReference>
<comment type="similarity">
    <text evidence="1">Belongs to the TolB family.</text>
</comment>
<gene>
    <name evidence="3" type="ORF">JCM17846_19930</name>
</gene>
<dbReference type="InterPro" id="IPR011659">
    <property type="entry name" value="WD40"/>
</dbReference>
<dbReference type="Pfam" id="PF01979">
    <property type="entry name" value="Amidohydro_1"/>
    <property type="match status" value="1"/>
</dbReference>
<dbReference type="Gene3D" id="3.30.110.90">
    <property type="entry name" value="Amidohydrolase"/>
    <property type="match status" value="1"/>
</dbReference>
<evidence type="ECO:0000313" key="3">
    <source>
        <dbReference type="EMBL" id="GER04311.1"/>
    </source>
</evidence>
<accession>A0A5A7N7M1</accession>
<dbReference type="InterPro" id="IPR011059">
    <property type="entry name" value="Metal-dep_hydrolase_composite"/>
</dbReference>
<dbReference type="RefSeq" id="WP_150007107.1">
    <property type="nucleotide sequence ID" value="NZ_BKCN01000009.1"/>
</dbReference>
<reference evidence="3 4" key="1">
    <citation type="submission" date="2019-09" db="EMBL/GenBank/DDBJ databases">
        <title>NBRP : Genome information of microbial organism related human and environment.</title>
        <authorList>
            <person name="Hattori M."/>
            <person name="Oshima K."/>
            <person name="Inaba H."/>
            <person name="Suda W."/>
            <person name="Sakamoto M."/>
            <person name="Iino T."/>
            <person name="Kitahara M."/>
            <person name="Oshida Y."/>
            <person name="Iida T."/>
            <person name="Kudo T."/>
            <person name="Itoh T."/>
            <person name="Ohkuma M."/>
        </authorList>
    </citation>
    <scope>NUCLEOTIDE SEQUENCE [LARGE SCALE GENOMIC DNA]</scope>
    <source>
        <strain evidence="3 4">Q-1</strain>
    </source>
</reference>
<dbReference type="InterPro" id="IPR032466">
    <property type="entry name" value="Metal_Hydrolase"/>
</dbReference>
<dbReference type="InterPro" id="IPR006680">
    <property type="entry name" value="Amidohydro-rel"/>
</dbReference>
<dbReference type="PANTHER" id="PTHR36842">
    <property type="entry name" value="PROTEIN TOLB HOMOLOG"/>
    <property type="match status" value="1"/>
</dbReference>
<protein>
    <submittedName>
        <fullName evidence="3">TolB protein</fullName>
    </submittedName>
</protein>
<name>A0A5A7N7M1_9PROT</name>
<feature type="domain" description="Amidohydrolase-related" evidence="2">
    <location>
        <begin position="673"/>
        <end position="1005"/>
    </location>
</feature>
<dbReference type="Gene3D" id="2.120.10.30">
    <property type="entry name" value="TolB, C-terminal domain"/>
    <property type="match status" value="2"/>
</dbReference>
<keyword evidence="4" id="KW-1185">Reference proteome</keyword>
<dbReference type="Proteomes" id="UP000324996">
    <property type="component" value="Unassembled WGS sequence"/>
</dbReference>
<dbReference type="Pfam" id="PF07676">
    <property type="entry name" value="PD40"/>
    <property type="match status" value="5"/>
</dbReference>
<dbReference type="Gene3D" id="3.40.50.10910">
    <property type="entry name" value="Amidohydrolase"/>
    <property type="match status" value="1"/>
</dbReference>
<dbReference type="SUPFAM" id="SSF82171">
    <property type="entry name" value="DPP6 N-terminal domain-like"/>
    <property type="match status" value="1"/>
</dbReference>
<dbReference type="Gene3D" id="1.20.58.520">
    <property type="entry name" value="Amidohydrolase"/>
    <property type="match status" value="1"/>
</dbReference>
<dbReference type="PANTHER" id="PTHR36842:SF1">
    <property type="entry name" value="PROTEIN TOLB"/>
    <property type="match status" value="1"/>
</dbReference>
<dbReference type="SUPFAM" id="SSF51338">
    <property type="entry name" value="Composite domain of metallo-dependent hydrolases"/>
    <property type="match status" value="2"/>
</dbReference>
<comment type="caution">
    <text evidence="3">The sequence shown here is derived from an EMBL/GenBank/DDBJ whole genome shotgun (WGS) entry which is preliminary data.</text>
</comment>
<organism evidence="3 4">
    <name type="scientific">Iodidimonas nitroreducens</name>
    <dbReference type="NCBI Taxonomy" id="1236968"/>
    <lineage>
        <taxon>Bacteria</taxon>
        <taxon>Pseudomonadati</taxon>
        <taxon>Pseudomonadota</taxon>
        <taxon>Alphaproteobacteria</taxon>
        <taxon>Iodidimonadales</taxon>
        <taxon>Iodidimonadaceae</taxon>
        <taxon>Iodidimonas</taxon>
    </lineage>
</organism>
<evidence type="ECO:0000313" key="4">
    <source>
        <dbReference type="Proteomes" id="UP000324996"/>
    </source>
</evidence>
<dbReference type="EMBL" id="BKCN01000009">
    <property type="protein sequence ID" value="GER04311.1"/>
    <property type="molecule type" value="Genomic_DNA"/>
</dbReference>